<comment type="caution">
    <text evidence="20">The sequence shown here is derived from an EMBL/GenBank/DDBJ whole genome shotgun (WGS) entry which is preliminary data.</text>
</comment>
<evidence type="ECO:0000256" key="17">
    <source>
        <dbReference type="ARBA" id="ARBA00023264"/>
    </source>
</evidence>
<feature type="transmembrane region" description="Helical" evidence="19">
    <location>
        <begin position="241"/>
        <end position="259"/>
    </location>
</feature>
<evidence type="ECO:0000256" key="14">
    <source>
        <dbReference type="ARBA" id="ARBA00023098"/>
    </source>
</evidence>
<dbReference type="PANTHER" id="PTHR46382">
    <property type="entry name" value="PHOSPHATIDATE CYTIDYLYLTRANSFERASE"/>
    <property type="match status" value="1"/>
</dbReference>
<keyword evidence="17" id="KW-1208">Phospholipid metabolism</keyword>
<evidence type="ECO:0000256" key="19">
    <source>
        <dbReference type="SAM" id="Phobius"/>
    </source>
</evidence>
<evidence type="ECO:0000256" key="8">
    <source>
        <dbReference type="ARBA" id="ARBA00022475"/>
    </source>
</evidence>
<evidence type="ECO:0000256" key="11">
    <source>
        <dbReference type="ARBA" id="ARBA00022692"/>
    </source>
</evidence>
<evidence type="ECO:0000256" key="7">
    <source>
        <dbReference type="ARBA" id="ARBA00019373"/>
    </source>
</evidence>
<dbReference type="EMBL" id="VUNB01000001">
    <property type="protein sequence ID" value="MST68275.1"/>
    <property type="molecule type" value="Genomic_DNA"/>
</dbReference>
<keyword evidence="13 19" id="KW-1133">Transmembrane helix</keyword>
<organism evidence="20">
    <name type="scientific">Baileyella intestinalis</name>
    <dbReference type="NCBI Taxonomy" id="2606709"/>
    <lineage>
        <taxon>Bacteria</taxon>
        <taxon>Bacillati</taxon>
        <taxon>Bacillota</taxon>
        <taxon>Clostridia</taxon>
        <taxon>Peptostreptococcales</taxon>
        <taxon>Anaerovoracaceae</taxon>
        <taxon>Baileyella</taxon>
    </lineage>
</organism>
<evidence type="ECO:0000313" key="20">
    <source>
        <dbReference type="EMBL" id="MST68275.1"/>
    </source>
</evidence>
<comment type="subcellular location">
    <subcellularLocation>
        <location evidence="2">Cell membrane</location>
        <topology evidence="2">Multi-pass membrane protein</topology>
    </subcellularLocation>
</comment>
<keyword evidence="8" id="KW-1003">Cell membrane</keyword>
<comment type="similarity">
    <text evidence="5 18">Belongs to the CDS family.</text>
</comment>
<dbReference type="InterPro" id="IPR000374">
    <property type="entry name" value="PC_trans"/>
</dbReference>
<evidence type="ECO:0000256" key="1">
    <source>
        <dbReference type="ARBA" id="ARBA00001698"/>
    </source>
</evidence>
<evidence type="ECO:0000256" key="15">
    <source>
        <dbReference type="ARBA" id="ARBA00023136"/>
    </source>
</evidence>
<dbReference type="GO" id="GO:0016024">
    <property type="term" value="P:CDP-diacylglycerol biosynthetic process"/>
    <property type="evidence" value="ECO:0007669"/>
    <property type="project" value="UniProtKB-UniPathway"/>
</dbReference>
<evidence type="ECO:0000256" key="2">
    <source>
        <dbReference type="ARBA" id="ARBA00004651"/>
    </source>
</evidence>
<keyword evidence="16" id="KW-0594">Phospholipid biosynthesis</keyword>
<keyword evidence="12 18" id="KW-0548">Nucleotidyltransferase</keyword>
<feature type="transmembrane region" description="Helical" evidence="19">
    <location>
        <begin position="131"/>
        <end position="154"/>
    </location>
</feature>
<feature type="transmembrane region" description="Helical" evidence="19">
    <location>
        <begin position="105"/>
        <end position="125"/>
    </location>
</feature>
<dbReference type="Pfam" id="PF01148">
    <property type="entry name" value="CTP_transf_1"/>
    <property type="match status" value="1"/>
</dbReference>
<keyword evidence="15 19" id="KW-0472">Membrane</keyword>
<feature type="transmembrane region" description="Helical" evidence="19">
    <location>
        <begin position="6"/>
        <end position="32"/>
    </location>
</feature>
<dbReference type="GO" id="GO:0005886">
    <property type="term" value="C:plasma membrane"/>
    <property type="evidence" value="ECO:0007669"/>
    <property type="project" value="UniProtKB-SubCell"/>
</dbReference>
<dbReference type="PROSITE" id="PS01315">
    <property type="entry name" value="CDS"/>
    <property type="match status" value="1"/>
</dbReference>
<feature type="transmembrane region" description="Helical" evidence="19">
    <location>
        <begin position="53"/>
        <end position="69"/>
    </location>
</feature>
<dbReference type="RefSeq" id="WP_154571743.1">
    <property type="nucleotide sequence ID" value="NZ_DBEZJY010000020.1"/>
</dbReference>
<accession>A0A6A8M4N6</accession>
<evidence type="ECO:0000256" key="9">
    <source>
        <dbReference type="ARBA" id="ARBA00022516"/>
    </source>
</evidence>
<protein>
    <recommendedName>
        <fullName evidence="7 18">Phosphatidate cytidylyltransferase</fullName>
        <ecNumber evidence="6 18">2.7.7.41</ecNumber>
    </recommendedName>
</protein>
<comment type="pathway">
    <text evidence="3 18">Phospholipid metabolism; CDP-diacylglycerol biosynthesis; CDP-diacylglycerol from sn-glycerol 3-phosphate: step 3/3.</text>
</comment>
<evidence type="ECO:0000256" key="4">
    <source>
        <dbReference type="ARBA" id="ARBA00005189"/>
    </source>
</evidence>
<evidence type="ECO:0000256" key="3">
    <source>
        <dbReference type="ARBA" id="ARBA00005119"/>
    </source>
</evidence>
<comment type="pathway">
    <text evidence="4">Lipid metabolism.</text>
</comment>
<keyword evidence="14" id="KW-0443">Lipid metabolism</keyword>
<keyword evidence="10 18" id="KW-0808">Transferase</keyword>
<dbReference type="GO" id="GO:0004605">
    <property type="term" value="F:phosphatidate cytidylyltransferase activity"/>
    <property type="evidence" value="ECO:0007669"/>
    <property type="project" value="UniProtKB-EC"/>
</dbReference>
<gene>
    <name evidence="20" type="ORF">FYJ66_01450</name>
</gene>
<evidence type="ECO:0000256" key="5">
    <source>
        <dbReference type="ARBA" id="ARBA00010185"/>
    </source>
</evidence>
<dbReference type="UniPathway" id="UPA00557">
    <property type="reaction ID" value="UER00614"/>
</dbReference>
<evidence type="ECO:0000256" key="10">
    <source>
        <dbReference type="ARBA" id="ARBA00022679"/>
    </source>
</evidence>
<proteinExistence type="inferred from homology"/>
<evidence type="ECO:0000256" key="16">
    <source>
        <dbReference type="ARBA" id="ARBA00023209"/>
    </source>
</evidence>
<evidence type="ECO:0000256" key="18">
    <source>
        <dbReference type="RuleBase" id="RU003938"/>
    </source>
</evidence>
<evidence type="ECO:0000256" key="13">
    <source>
        <dbReference type="ARBA" id="ARBA00022989"/>
    </source>
</evidence>
<keyword evidence="9" id="KW-0444">Lipid biosynthesis</keyword>
<feature type="transmembrane region" description="Helical" evidence="19">
    <location>
        <begin position="166"/>
        <end position="187"/>
    </location>
</feature>
<dbReference type="PANTHER" id="PTHR46382:SF1">
    <property type="entry name" value="PHOSPHATIDATE CYTIDYLYLTRANSFERASE"/>
    <property type="match status" value="1"/>
</dbReference>
<feature type="transmembrane region" description="Helical" evidence="19">
    <location>
        <begin position="193"/>
        <end position="215"/>
    </location>
</feature>
<dbReference type="EC" id="2.7.7.41" evidence="6 18"/>
<keyword evidence="11 18" id="KW-0812">Transmembrane</keyword>
<reference evidence="20" key="1">
    <citation type="submission" date="2019-09" db="EMBL/GenBank/DDBJ databases">
        <title>In-depth cultivation of the pig gut microbiome towards novel bacterial diversity and tailored functional studies.</title>
        <authorList>
            <person name="Wylensek D."/>
            <person name="Hitch T.C.A."/>
            <person name="Clavel T."/>
        </authorList>
    </citation>
    <scope>NUCLEOTIDE SEQUENCE</scope>
    <source>
        <strain evidence="20">RF-744-FAT-WT-3</strain>
    </source>
</reference>
<comment type="catalytic activity">
    <reaction evidence="1 18">
        <text>a 1,2-diacyl-sn-glycero-3-phosphate + CTP + H(+) = a CDP-1,2-diacyl-sn-glycerol + diphosphate</text>
        <dbReference type="Rhea" id="RHEA:16229"/>
        <dbReference type="ChEBI" id="CHEBI:15378"/>
        <dbReference type="ChEBI" id="CHEBI:33019"/>
        <dbReference type="ChEBI" id="CHEBI:37563"/>
        <dbReference type="ChEBI" id="CHEBI:58332"/>
        <dbReference type="ChEBI" id="CHEBI:58608"/>
        <dbReference type="EC" id="2.7.7.41"/>
    </reaction>
</comment>
<evidence type="ECO:0000256" key="12">
    <source>
        <dbReference type="ARBA" id="ARBA00022695"/>
    </source>
</evidence>
<feature type="transmembrane region" description="Helical" evidence="19">
    <location>
        <begin position="75"/>
        <end position="93"/>
    </location>
</feature>
<evidence type="ECO:0000256" key="6">
    <source>
        <dbReference type="ARBA" id="ARBA00012487"/>
    </source>
</evidence>
<sequence>MKTRIISGICMVPLLAIVYFGGIPLVIAAAAISYIGVNEFFNGFNNMDIRPSRKIAFCMITILYAGFLINGHDPVFLLGWMLLSITASLLYGWDITNRKPEDAMATLTGLVYIVFFTYHIVLIDHTSYSKLVWLVLIAAFGSDIMAYFTGYAIGKHKLAPNLSPKKTIEGSVGGALGATFFCGLFGYFVMPDLFHQCIIMGLVGGIVSQCGDLTASAFKRKMGIKDYGHLIPGHGGIMDRFDSVIFVAPFIYYCIAFILL</sequence>
<dbReference type="AlphaFoldDB" id="A0A6A8M4N6"/>
<name>A0A6A8M4N6_9FIRM</name>